<comment type="caution">
    <text evidence="4">The sequence shown here is derived from an EMBL/GenBank/DDBJ whole genome shotgun (WGS) entry which is preliminary data.</text>
</comment>
<protein>
    <submittedName>
        <fullName evidence="4">Glycosyltransferase involved in cell wall biosynthesis</fullName>
    </submittedName>
</protein>
<name>A0AAJ1U8J4_9ACTN</name>
<keyword evidence="2" id="KW-0808">Transferase</keyword>
<proteinExistence type="predicted"/>
<dbReference type="SUPFAM" id="SSF53756">
    <property type="entry name" value="UDP-Glycosyltransferase/glycogen phosphorylase"/>
    <property type="match status" value="1"/>
</dbReference>
<evidence type="ECO:0000259" key="3">
    <source>
        <dbReference type="Pfam" id="PF13439"/>
    </source>
</evidence>
<dbReference type="GO" id="GO:0016757">
    <property type="term" value="F:glycosyltransferase activity"/>
    <property type="evidence" value="ECO:0007669"/>
    <property type="project" value="UniProtKB-KW"/>
</dbReference>
<sequence length="406" mass="42076">MRVAYVSTDPGIDVLGTKGASVHVQAVVAALLRRGAEVDLLTPRADETAAADLAAHPRLRIHRLPRVGRGEPAARERAARASDASVAGLLNELHAFPGTRSTRPFDLVYERYALWGRTATGWAAARGVPSLLEVNAPLPVEQARHRVLVDAPAAYDAARAALTAATAVIGVSPAVSDWAASLGADPVTTIGNGVDTRRVVPAARPVHDGRPDPARPFTLGFVGTLKGWHGVDTLLAALALLGPGHRLLVVGDGPTATDLRATADRLGVADRVTWTGAVPATAVPALLQEMDVACAPYPPLDGFYFSPLKVTEYLAAGLPVVASDVGGLRALLRGPGGAGGDLVPPGDAAALGDAVADLRDDVVRRRALRATHRRAALALDWDHVVEASLATLPHPPVSPTGATRVA</sequence>
<evidence type="ECO:0000313" key="4">
    <source>
        <dbReference type="EMBL" id="MDQ1106346.1"/>
    </source>
</evidence>
<dbReference type="PANTHER" id="PTHR12526">
    <property type="entry name" value="GLYCOSYLTRANSFERASE"/>
    <property type="match status" value="1"/>
</dbReference>
<organism evidence="4 5">
    <name type="scientific">Nocardioides zeae</name>
    <dbReference type="NCBI Taxonomy" id="1457234"/>
    <lineage>
        <taxon>Bacteria</taxon>
        <taxon>Bacillati</taxon>
        <taxon>Actinomycetota</taxon>
        <taxon>Actinomycetes</taxon>
        <taxon>Propionibacteriales</taxon>
        <taxon>Nocardioidaceae</taxon>
        <taxon>Nocardioides</taxon>
    </lineage>
</organism>
<gene>
    <name evidence="4" type="ORF">QE405_003630</name>
</gene>
<dbReference type="Gene3D" id="3.40.50.2000">
    <property type="entry name" value="Glycogen Phosphorylase B"/>
    <property type="match status" value="2"/>
</dbReference>
<evidence type="ECO:0000313" key="5">
    <source>
        <dbReference type="Proteomes" id="UP001239215"/>
    </source>
</evidence>
<accession>A0AAJ1U8J4</accession>
<dbReference type="Pfam" id="PF13439">
    <property type="entry name" value="Glyco_transf_4"/>
    <property type="match status" value="1"/>
</dbReference>
<dbReference type="Pfam" id="PF13692">
    <property type="entry name" value="Glyco_trans_1_4"/>
    <property type="match status" value="1"/>
</dbReference>
<dbReference type="PANTHER" id="PTHR12526:SF510">
    <property type="entry name" value="D-INOSITOL 3-PHOSPHATE GLYCOSYLTRANSFERASE"/>
    <property type="match status" value="1"/>
</dbReference>
<dbReference type="InterPro" id="IPR028098">
    <property type="entry name" value="Glyco_trans_4-like_N"/>
</dbReference>
<dbReference type="Proteomes" id="UP001239215">
    <property type="component" value="Unassembled WGS sequence"/>
</dbReference>
<dbReference type="AlphaFoldDB" id="A0AAJ1U8J4"/>
<reference evidence="4" key="1">
    <citation type="submission" date="2023-07" db="EMBL/GenBank/DDBJ databases">
        <title>Functional and genomic diversity of the sorghum phyllosphere microbiome.</title>
        <authorList>
            <person name="Shade A."/>
        </authorList>
    </citation>
    <scope>NUCLEOTIDE SEQUENCE</scope>
    <source>
        <strain evidence="4">SORGH_AS_1067</strain>
    </source>
</reference>
<keyword evidence="1" id="KW-0328">Glycosyltransferase</keyword>
<dbReference type="EMBL" id="JAUTAN010000001">
    <property type="protein sequence ID" value="MDQ1106346.1"/>
    <property type="molecule type" value="Genomic_DNA"/>
</dbReference>
<evidence type="ECO:0000256" key="2">
    <source>
        <dbReference type="ARBA" id="ARBA00022679"/>
    </source>
</evidence>
<feature type="domain" description="Glycosyltransferase subfamily 4-like N-terminal" evidence="3">
    <location>
        <begin position="19"/>
        <end position="198"/>
    </location>
</feature>
<dbReference type="RefSeq" id="WP_307203550.1">
    <property type="nucleotide sequence ID" value="NZ_JAUTAN010000001.1"/>
</dbReference>
<evidence type="ECO:0000256" key="1">
    <source>
        <dbReference type="ARBA" id="ARBA00022676"/>
    </source>
</evidence>